<organism evidence="2 3">
    <name type="scientific">Trypanosoma cruzi marinkellei</name>
    <dbReference type="NCBI Taxonomy" id="85056"/>
    <lineage>
        <taxon>Eukaryota</taxon>
        <taxon>Discoba</taxon>
        <taxon>Euglenozoa</taxon>
        <taxon>Kinetoplastea</taxon>
        <taxon>Metakinetoplastina</taxon>
        <taxon>Trypanosomatida</taxon>
        <taxon>Trypanosomatidae</taxon>
        <taxon>Trypanosoma</taxon>
        <taxon>Schizotrypanum</taxon>
    </lineage>
</organism>
<proteinExistence type="predicted"/>
<name>K2NQH8_TRYCR</name>
<dbReference type="GO" id="GO:0016740">
    <property type="term" value="F:transferase activity"/>
    <property type="evidence" value="ECO:0007669"/>
    <property type="project" value="UniProtKB-KW"/>
</dbReference>
<protein>
    <submittedName>
        <fullName evidence="2">Glycogenin glucosyltransferase, putative</fullName>
    </submittedName>
</protein>
<evidence type="ECO:0000313" key="3">
    <source>
        <dbReference type="Proteomes" id="UP000007350"/>
    </source>
</evidence>
<sequence length="499" mass="57937">MVWKEDMVEEGKQHGWMFALSRRRGLRQITRLLAFHRCQFIVFICFLMVVYMYLPSRIGEDRGGELLRQRRVITTNLDRITDPVNELVAEKAMTQLHHGLYRIVSPLKDGSGDAIQFVFKAECRPASKWHGQQGWTEVAVHHFQRLFYEGDNEGTYPKAEPARGVVIAITKEQLLHVVHRDRCGVLTEKDMVHLVKNITLRKKFQRWNQIGVTGKGKNATVFMIGVALTWRDGFDDRTYPSAFVYAPYFVVPPSYEQIKRIPMHRGVLYEMSDVMVFDYLLLNPDRAFGKNWFRDKATHLHSALMDNGWAFAGEKFKSSVCEVESRLLYCPSPLRTWSSQRRSQWQCIPWDLAKVGVGAAVVMQKSRPALLKWCRFRPETRHALNRTRIQWHNENHANRSLSQRWIEEMKSDALMAFLLEAYGAETSRKWFNLALARYVHGCPLYSIVQETSGHKLSSLKLLHALEVGLLARMDRLAAHLEECLQEYGETYVYALDVEN</sequence>
<comment type="caution">
    <text evidence="2">The sequence shown here is derived from an EMBL/GenBank/DDBJ whole genome shotgun (WGS) entry which is preliminary data.</text>
</comment>
<keyword evidence="1" id="KW-0472">Membrane</keyword>
<keyword evidence="3" id="KW-1185">Reference proteome</keyword>
<keyword evidence="1" id="KW-0812">Transmembrane</keyword>
<reference evidence="2 3" key="1">
    <citation type="journal article" date="2012" name="BMC Genomics">
        <title>Comparative genomic analysis of human infective Trypanosoma cruzi lineages with the bat-restricted subspecies T. cruzi marinkellei.</title>
        <authorList>
            <person name="Franzen O."/>
            <person name="Talavera-Lopez C."/>
            <person name="Ochaya S."/>
            <person name="Butler C.E."/>
            <person name="Messenger L.A."/>
            <person name="Lewis M.D."/>
            <person name="Llewellyn M.S."/>
            <person name="Marinkelle C.J."/>
            <person name="Tyler K.M."/>
            <person name="Miles M.A."/>
            <person name="Andersson B."/>
        </authorList>
    </citation>
    <scope>NUCLEOTIDE SEQUENCE [LARGE SCALE GENOMIC DNA]</scope>
    <source>
        <strain evidence="2 3">B7</strain>
    </source>
</reference>
<accession>K2NQH8</accession>
<keyword evidence="1" id="KW-1133">Transmembrane helix</keyword>
<evidence type="ECO:0000313" key="2">
    <source>
        <dbReference type="EMBL" id="EKF31127.1"/>
    </source>
</evidence>
<dbReference type="AlphaFoldDB" id="K2NQH8"/>
<dbReference type="Proteomes" id="UP000007350">
    <property type="component" value="Unassembled WGS sequence"/>
</dbReference>
<dbReference type="OrthoDB" id="238968at2759"/>
<gene>
    <name evidence="2" type="ORF">MOQ_005042</name>
</gene>
<evidence type="ECO:0000256" key="1">
    <source>
        <dbReference type="SAM" id="Phobius"/>
    </source>
</evidence>
<dbReference type="EMBL" id="AHKC01011040">
    <property type="protein sequence ID" value="EKF31127.1"/>
    <property type="molecule type" value="Genomic_DNA"/>
</dbReference>
<feature type="transmembrane region" description="Helical" evidence="1">
    <location>
        <begin position="32"/>
        <end position="54"/>
    </location>
</feature>
<keyword evidence="2" id="KW-0808">Transferase</keyword>